<keyword evidence="3 10" id="KW-0812">Transmembrane</keyword>
<evidence type="ECO:0000313" key="13">
    <source>
        <dbReference type="Proteomes" id="UP000476411"/>
    </source>
</evidence>
<dbReference type="SFLD" id="SFLDS00003">
    <property type="entry name" value="Haloacid_Dehalogenase"/>
    <property type="match status" value="1"/>
</dbReference>
<dbReference type="InterPro" id="IPR036412">
    <property type="entry name" value="HAD-like_sf"/>
</dbReference>
<evidence type="ECO:0000256" key="10">
    <source>
        <dbReference type="RuleBase" id="RU362081"/>
    </source>
</evidence>
<evidence type="ECO:0000313" key="12">
    <source>
        <dbReference type="EMBL" id="QHS63562.1"/>
    </source>
</evidence>
<keyword evidence="6 10" id="KW-1133">Transmembrane helix</keyword>
<evidence type="ECO:0000256" key="3">
    <source>
        <dbReference type="ARBA" id="ARBA00022692"/>
    </source>
</evidence>
<dbReference type="EC" id="7.2.2.12" evidence="8"/>
<dbReference type="InterPro" id="IPR023214">
    <property type="entry name" value="HAD_sf"/>
</dbReference>
<feature type="transmembrane region" description="Helical" evidence="10">
    <location>
        <begin position="311"/>
        <end position="332"/>
    </location>
</feature>
<feature type="transmembrane region" description="Helical" evidence="10">
    <location>
        <begin position="279"/>
        <end position="299"/>
    </location>
</feature>
<feature type="domain" description="P-type ATPase A" evidence="11">
    <location>
        <begin position="161"/>
        <end position="259"/>
    </location>
</feature>
<dbReference type="InterPro" id="IPR044492">
    <property type="entry name" value="P_typ_ATPase_HD_dom"/>
</dbReference>
<keyword evidence="13" id="KW-1185">Reference proteome</keyword>
<dbReference type="InterPro" id="IPR027256">
    <property type="entry name" value="P-typ_ATPase_IB"/>
</dbReference>
<dbReference type="NCBIfam" id="TIGR01525">
    <property type="entry name" value="ATPase-IB_hvy"/>
    <property type="match status" value="1"/>
</dbReference>
<dbReference type="EMBL" id="CP048113">
    <property type="protein sequence ID" value="QHS63562.1"/>
    <property type="molecule type" value="Genomic_DNA"/>
</dbReference>
<gene>
    <name evidence="12" type="primary">cadA</name>
    <name evidence="12" type="ORF">GWR21_29465</name>
</gene>
<dbReference type="Gene3D" id="3.40.50.1000">
    <property type="entry name" value="HAD superfamily/HAD-like"/>
    <property type="match status" value="1"/>
</dbReference>
<dbReference type="PRINTS" id="PR00941">
    <property type="entry name" value="CDATPASE"/>
</dbReference>
<dbReference type="SFLD" id="SFLDG00002">
    <property type="entry name" value="C1.7:_P-type_atpase_like"/>
    <property type="match status" value="1"/>
</dbReference>
<name>A0A6B9ZMT7_9BACT</name>
<keyword evidence="5" id="KW-1278">Translocase</keyword>
<dbReference type="InterPro" id="IPR018303">
    <property type="entry name" value="ATPase_P-typ_P_site"/>
</dbReference>
<dbReference type="Gene3D" id="2.70.150.10">
    <property type="entry name" value="Calcium-transporting ATPase, cytoplasmic transduction domain A"/>
    <property type="match status" value="1"/>
</dbReference>
<keyword evidence="10" id="KW-0547">Nucleotide-binding</keyword>
<dbReference type="InterPro" id="IPR023299">
    <property type="entry name" value="ATPase_P-typ_cyto_dom_N"/>
</dbReference>
<accession>A0A6B9ZMT7</accession>
<protein>
    <recommendedName>
        <fullName evidence="8">P-type Zn(2+) transporter</fullName>
        <ecNumber evidence="8">7.2.2.12</ecNumber>
    </recommendedName>
</protein>
<dbReference type="GO" id="GO:0015086">
    <property type="term" value="F:cadmium ion transmembrane transporter activity"/>
    <property type="evidence" value="ECO:0007669"/>
    <property type="project" value="TreeGrafter"/>
</dbReference>
<evidence type="ECO:0000256" key="7">
    <source>
        <dbReference type="ARBA" id="ARBA00023136"/>
    </source>
</evidence>
<feature type="transmembrane region" description="Helical" evidence="10">
    <location>
        <begin position="106"/>
        <end position="123"/>
    </location>
</feature>
<dbReference type="SFLD" id="SFLDF00027">
    <property type="entry name" value="p-type_atpase"/>
    <property type="match status" value="1"/>
</dbReference>
<keyword evidence="12" id="KW-0378">Hydrolase</keyword>
<dbReference type="SUPFAM" id="SSF56784">
    <property type="entry name" value="HAD-like"/>
    <property type="match status" value="1"/>
</dbReference>
<keyword evidence="10" id="KW-1003">Cell membrane</keyword>
<dbReference type="PROSITE" id="PS00154">
    <property type="entry name" value="ATPASE_E1_E2"/>
    <property type="match status" value="1"/>
</dbReference>
<feature type="transmembrane region" description="Helical" evidence="10">
    <location>
        <begin position="52"/>
        <end position="71"/>
    </location>
</feature>
<evidence type="ECO:0000256" key="4">
    <source>
        <dbReference type="ARBA" id="ARBA00022723"/>
    </source>
</evidence>
<evidence type="ECO:0000256" key="5">
    <source>
        <dbReference type="ARBA" id="ARBA00022967"/>
    </source>
</evidence>
<dbReference type="InterPro" id="IPR023298">
    <property type="entry name" value="ATPase_P-typ_TM_dom_sf"/>
</dbReference>
<evidence type="ECO:0000256" key="8">
    <source>
        <dbReference type="ARBA" id="ARBA00039097"/>
    </source>
</evidence>
<proteinExistence type="inferred from homology"/>
<dbReference type="GO" id="GO:0016887">
    <property type="term" value="F:ATP hydrolysis activity"/>
    <property type="evidence" value="ECO:0007669"/>
    <property type="project" value="InterPro"/>
</dbReference>
<keyword evidence="4 10" id="KW-0479">Metal-binding</keyword>
<feature type="transmembrane region" description="Helical" evidence="10">
    <location>
        <begin position="634"/>
        <end position="653"/>
    </location>
</feature>
<dbReference type="InterPro" id="IPR008250">
    <property type="entry name" value="ATPase_P-typ_transduc_dom_A_sf"/>
</dbReference>
<dbReference type="GO" id="GO:0005524">
    <property type="term" value="F:ATP binding"/>
    <property type="evidence" value="ECO:0007669"/>
    <property type="project" value="UniProtKB-UniRule"/>
</dbReference>
<sequence length="662" mass="71496">MNNKTSANNIETHHEHRIIANNRTHDHDEDGHDGHDHGAAGGSSSIREHIDLIAALAILVVVLILEYGFNITFSQPVSLTINLAAYLLSGWKVLRMAWRKATRGDVFNEFVLMSVATIGAFIIKEYPEGVAVMVFYSIGEWFQDAAVNRAKANIKKMLDIRPEEVTVIREGKAEMIHPSAIAINEKIQVKPGEKVALDGLLLSDSASFNTAALTGESKPDTKYKGDPVLAGMVNLNTVVEITVTTLFRDSKLSQILDMVRDATARKSETQLFISRFAKIYTPIVFFLALAVAVLPVFFVESYVFQTWFYRALVFLVISCPCGLVVSIPLGYFGGIGLAARNGILLKGGNFLDALTKVDTIVMDKTGTLTKGVFKVRKVVAAGMSETELVKLIAALESASTHPIARAIVEYAGDQIPLPKVDEMEEIAGHGLSGNVEGKTILAGNVKLLEKYGIPFPDDVRQEVDTIVVTAVNDQYTGYITIADEVREDAREAVAAMHSLKLRTVMLSGDKQRVVDKVAKETGIQEAYGDLLPDGKVKKVTTLKANGAKIAFAGDGVNDAPVVALADVGIAMGGLGSDATIETADVVIQNDMPSRIVTAIRCGKITRNIVWQNIILAMSVKIAVLVLGASGVATLWEAVIADVGVALLSIINAVRIQRTNMDD</sequence>
<dbReference type="Pfam" id="PF00702">
    <property type="entry name" value="Hydrolase"/>
    <property type="match status" value="1"/>
</dbReference>
<organism evidence="12 13">
    <name type="scientific">Chitinophaga agri</name>
    <dbReference type="NCBI Taxonomy" id="2703787"/>
    <lineage>
        <taxon>Bacteria</taxon>
        <taxon>Pseudomonadati</taxon>
        <taxon>Bacteroidota</taxon>
        <taxon>Chitinophagia</taxon>
        <taxon>Chitinophagales</taxon>
        <taxon>Chitinophagaceae</taxon>
        <taxon>Chitinophaga</taxon>
    </lineage>
</organism>
<dbReference type="GO" id="GO:0016463">
    <property type="term" value="F:P-type zinc transporter activity"/>
    <property type="evidence" value="ECO:0007669"/>
    <property type="project" value="UniProtKB-EC"/>
</dbReference>
<dbReference type="KEGG" id="chih:GWR21_29465"/>
<keyword evidence="7 10" id="KW-0472">Membrane</keyword>
<evidence type="ECO:0000256" key="2">
    <source>
        <dbReference type="ARBA" id="ARBA00006024"/>
    </source>
</evidence>
<dbReference type="SUPFAM" id="SSF81665">
    <property type="entry name" value="Calcium ATPase, transmembrane domain M"/>
    <property type="match status" value="1"/>
</dbReference>
<dbReference type="AlphaFoldDB" id="A0A6B9ZMT7"/>
<dbReference type="Gene3D" id="3.40.1110.10">
    <property type="entry name" value="Calcium-transporting ATPase, cytoplasmic domain N"/>
    <property type="match status" value="1"/>
</dbReference>
<comment type="similarity">
    <text evidence="2 10">Belongs to the cation transport ATPase (P-type) (TC 3.A.3) family. Type IB subfamily.</text>
</comment>
<dbReference type="PANTHER" id="PTHR48085">
    <property type="entry name" value="CADMIUM/ZINC-TRANSPORTING ATPASE HMA2-RELATED"/>
    <property type="match status" value="1"/>
</dbReference>
<dbReference type="Pfam" id="PF00122">
    <property type="entry name" value="E1-E2_ATPase"/>
    <property type="match status" value="1"/>
</dbReference>
<feature type="transmembrane region" description="Helical" evidence="10">
    <location>
        <begin position="608"/>
        <end position="628"/>
    </location>
</feature>
<comment type="catalytic activity">
    <reaction evidence="9">
        <text>Zn(2+)(in) + ATP + H2O = Zn(2+)(out) + ADP + phosphate + H(+)</text>
        <dbReference type="Rhea" id="RHEA:20621"/>
        <dbReference type="ChEBI" id="CHEBI:15377"/>
        <dbReference type="ChEBI" id="CHEBI:15378"/>
        <dbReference type="ChEBI" id="CHEBI:29105"/>
        <dbReference type="ChEBI" id="CHEBI:30616"/>
        <dbReference type="ChEBI" id="CHEBI:43474"/>
        <dbReference type="ChEBI" id="CHEBI:456216"/>
        <dbReference type="EC" id="7.2.2.12"/>
    </reaction>
</comment>
<dbReference type="NCBIfam" id="TIGR01512">
    <property type="entry name" value="ATPase-IB2_Cd"/>
    <property type="match status" value="1"/>
</dbReference>
<dbReference type="SUPFAM" id="SSF81653">
    <property type="entry name" value="Calcium ATPase, transduction domain A"/>
    <property type="match status" value="1"/>
</dbReference>
<dbReference type="RefSeq" id="WP_162335278.1">
    <property type="nucleotide sequence ID" value="NZ_CP048113.1"/>
</dbReference>
<dbReference type="GO" id="GO:0046872">
    <property type="term" value="F:metal ion binding"/>
    <property type="evidence" value="ECO:0007669"/>
    <property type="project" value="UniProtKB-KW"/>
</dbReference>
<evidence type="ECO:0000256" key="1">
    <source>
        <dbReference type="ARBA" id="ARBA00004370"/>
    </source>
</evidence>
<dbReference type="GO" id="GO:0005886">
    <property type="term" value="C:plasma membrane"/>
    <property type="evidence" value="ECO:0007669"/>
    <property type="project" value="UniProtKB-SubCell"/>
</dbReference>
<dbReference type="InterPro" id="IPR001757">
    <property type="entry name" value="P_typ_ATPase"/>
</dbReference>
<dbReference type="InterPro" id="IPR059000">
    <property type="entry name" value="ATPase_P-type_domA"/>
</dbReference>
<evidence type="ECO:0000256" key="6">
    <source>
        <dbReference type="ARBA" id="ARBA00022989"/>
    </source>
</evidence>
<dbReference type="PANTHER" id="PTHR48085:SF5">
    <property type="entry name" value="CADMIUM_ZINC-TRANSPORTING ATPASE HMA4-RELATED"/>
    <property type="match status" value="1"/>
</dbReference>
<dbReference type="Proteomes" id="UP000476411">
    <property type="component" value="Chromosome"/>
</dbReference>
<evidence type="ECO:0000256" key="9">
    <source>
        <dbReference type="ARBA" id="ARBA00047308"/>
    </source>
</evidence>
<keyword evidence="10" id="KW-0067">ATP-binding</keyword>
<dbReference type="PRINTS" id="PR00119">
    <property type="entry name" value="CATATPASE"/>
</dbReference>
<evidence type="ECO:0000259" key="11">
    <source>
        <dbReference type="Pfam" id="PF00122"/>
    </source>
</evidence>
<reference evidence="12 13" key="1">
    <citation type="submission" date="2020-01" db="EMBL/GenBank/DDBJ databases">
        <title>Complete genome sequence of Chitinophaga sp. H33E-04 isolated from quinoa roots.</title>
        <authorList>
            <person name="Weon H.-Y."/>
            <person name="Lee S.A."/>
        </authorList>
    </citation>
    <scope>NUCLEOTIDE SEQUENCE [LARGE SCALE GENOMIC DNA]</scope>
    <source>
        <strain evidence="12 13">H33E-04</strain>
    </source>
</reference>
<comment type="subcellular location">
    <subcellularLocation>
        <location evidence="10">Cell membrane</location>
    </subcellularLocation>
    <subcellularLocation>
        <location evidence="1">Membrane</location>
    </subcellularLocation>
</comment>
<dbReference type="NCBIfam" id="TIGR01494">
    <property type="entry name" value="ATPase_P-type"/>
    <property type="match status" value="1"/>
</dbReference>
<dbReference type="InterPro" id="IPR051014">
    <property type="entry name" value="Cation_Transport_ATPase_IB"/>
</dbReference>